<feature type="binding site" evidence="3">
    <location>
        <position position="60"/>
    </location>
    <ligand>
        <name>ATP</name>
        <dbReference type="ChEBI" id="CHEBI:30616"/>
    </ligand>
</feature>
<keyword evidence="4" id="KW-0723">Serine/threonine-protein kinase</keyword>
<dbReference type="Pfam" id="PF00069">
    <property type="entry name" value="Pkinase"/>
    <property type="match status" value="1"/>
</dbReference>
<organism evidence="7 8">
    <name type="scientific">Lutzomyia longipalpis</name>
    <name type="common">Sand fly</name>
    <dbReference type="NCBI Taxonomy" id="7200"/>
    <lineage>
        <taxon>Eukaryota</taxon>
        <taxon>Metazoa</taxon>
        <taxon>Ecdysozoa</taxon>
        <taxon>Arthropoda</taxon>
        <taxon>Hexapoda</taxon>
        <taxon>Insecta</taxon>
        <taxon>Pterygota</taxon>
        <taxon>Neoptera</taxon>
        <taxon>Endopterygota</taxon>
        <taxon>Diptera</taxon>
        <taxon>Nematocera</taxon>
        <taxon>Psychodoidea</taxon>
        <taxon>Psychodidae</taxon>
        <taxon>Lutzomyia</taxon>
        <taxon>Lutzomyia</taxon>
    </lineage>
</organism>
<dbReference type="InterPro" id="IPR008271">
    <property type="entry name" value="Ser/Thr_kinase_AS"/>
</dbReference>
<keyword evidence="8" id="KW-1185">Reference proteome</keyword>
<reference evidence="6" key="2">
    <citation type="journal article" date="2020" name="BMC">
        <title>Leishmania infection induces a limited differential gene expression in the sand fly midgut.</title>
        <authorList>
            <person name="Coutinho-Abreu I.V."/>
            <person name="Serafim T.D."/>
            <person name="Meneses C."/>
            <person name="Kamhawi S."/>
            <person name="Oliveira F."/>
            <person name="Valenzuela J.G."/>
        </authorList>
    </citation>
    <scope>NUCLEOTIDE SEQUENCE</scope>
    <source>
        <strain evidence="6">Jacobina</strain>
        <tissue evidence="6">Midgut</tissue>
    </source>
</reference>
<reference evidence="8" key="1">
    <citation type="submission" date="2012-05" db="EMBL/GenBank/DDBJ databases">
        <title>Whole Genome Assembly of Lutzomyia longipalpis.</title>
        <authorList>
            <person name="Richards S."/>
            <person name="Qu C."/>
            <person name="Dillon R."/>
            <person name="Worley K."/>
            <person name="Scherer S."/>
            <person name="Batterton M."/>
            <person name="Taylor A."/>
            <person name="Hawes A."/>
            <person name="Hernandez B."/>
            <person name="Kovar C."/>
            <person name="Mandapat C."/>
            <person name="Pham C."/>
            <person name="Qu C."/>
            <person name="Jing C."/>
            <person name="Bess C."/>
            <person name="Bandaranaike D."/>
            <person name="Ngo D."/>
            <person name="Ongeri F."/>
            <person name="Arias F."/>
            <person name="Lara F."/>
            <person name="Weissenberger G."/>
            <person name="Kamau G."/>
            <person name="Han H."/>
            <person name="Shen H."/>
            <person name="Dinh H."/>
            <person name="Khalil I."/>
            <person name="Jones J."/>
            <person name="Shafer J."/>
            <person name="Jayaseelan J."/>
            <person name="Quiroz J."/>
            <person name="Blankenburg K."/>
            <person name="Nguyen L."/>
            <person name="Jackson L."/>
            <person name="Francisco L."/>
            <person name="Tang L.-Y."/>
            <person name="Pu L.-L."/>
            <person name="Perales L."/>
            <person name="Lorensuhewa L."/>
            <person name="Munidasa M."/>
            <person name="Coyle M."/>
            <person name="Taylor M."/>
            <person name="Puazo M."/>
            <person name="Firestine M."/>
            <person name="Scheel M."/>
            <person name="Javaid M."/>
            <person name="Wang M."/>
            <person name="Li M."/>
            <person name="Tabassum N."/>
            <person name="Saada N."/>
            <person name="Osuji N."/>
            <person name="Aqrawi P."/>
            <person name="Fu Q."/>
            <person name="Thornton R."/>
            <person name="Raj R."/>
            <person name="Goodspeed R."/>
            <person name="Mata R."/>
            <person name="Najjar R."/>
            <person name="Gubbala S."/>
            <person name="Lee S."/>
            <person name="Denson S."/>
            <person name="Patil S."/>
            <person name="Macmil S."/>
            <person name="Qi S."/>
            <person name="Matskevitch T."/>
            <person name="Palculict T."/>
            <person name="Mathew T."/>
            <person name="Vee V."/>
            <person name="Velamala V."/>
            <person name="Korchina V."/>
            <person name="Cai W."/>
            <person name="Liu W."/>
            <person name="Dai W."/>
            <person name="Zou X."/>
            <person name="Zhu Y."/>
            <person name="Zhang Y."/>
            <person name="Wu Y.-Q."/>
            <person name="Xin Y."/>
            <person name="Nazarath L."/>
            <person name="Kovar C."/>
            <person name="Han Y."/>
            <person name="Muzny D."/>
            <person name="Gibbs R."/>
        </authorList>
    </citation>
    <scope>NUCLEOTIDE SEQUENCE [LARGE SCALE GENOMIC DNA]</scope>
    <source>
        <strain evidence="8">Jacobina</strain>
    </source>
</reference>
<evidence type="ECO:0000313" key="6">
    <source>
        <dbReference type="EMBL" id="MBC1176206.1"/>
    </source>
</evidence>
<evidence type="ECO:0000256" key="1">
    <source>
        <dbReference type="ARBA" id="ARBA00022741"/>
    </source>
</evidence>
<dbReference type="EMBL" id="GITU01007503">
    <property type="protein sequence ID" value="MBC1176206.1"/>
    <property type="molecule type" value="Transcribed_RNA"/>
</dbReference>
<dbReference type="EnsemblMetazoa" id="LLOJ010474-RA">
    <property type="protein sequence ID" value="LLOJ010474-PA"/>
    <property type="gene ID" value="LLOJ010474"/>
</dbReference>
<dbReference type="VEuPathDB" id="VectorBase:LLOJ010474"/>
<dbReference type="PROSITE" id="PS00107">
    <property type="entry name" value="PROTEIN_KINASE_ATP"/>
    <property type="match status" value="1"/>
</dbReference>
<dbReference type="GO" id="GO:0004674">
    <property type="term" value="F:protein serine/threonine kinase activity"/>
    <property type="evidence" value="ECO:0007669"/>
    <property type="project" value="UniProtKB-KW"/>
</dbReference>
<evidence type="ECO:0000256" key="3">
    <source>
        <dbReference type="PROSITE-ProRule" id="PRU10141"/>
    </source>
</evidence>
<dbReference type="GO" id="GO:0005524">
    <property type="term" value="F:ATP binding"/>
    <property type="evidence" value="ECO:0007669"/>
    <property type="project" value="UniProtKB-UniRule"/>
</dbReference>
<evidence type="ECO:0000259" key="5">
    <source>
        <dbReference type="PROSITE" id="PS50011"/>
    </source>
</evidence>
<proteinExistence type="inferred from homology"/>
<comment type="similarity">
    <text evidence="4">Belongs to the protein kinase superfamily.</text>
</comment>
<dbReference type="InterPro" id="IPR000719">
    <property type="entry name" value="Prot_kinase_dom"/>
</dbReference>
<dbReference type="AlphaFoldDB" id="A0A1B0GLM8"/>
<evidence type="ECO:0000313" key="7">
    <source>
        <dbReference type="EnsemblMetazoa" id="LLOJ010474-PA"/>
    </source>
</evidence>
<evidence type="ECO:0000256" key="4">
    <source>
        <dbReference type="RuleBase" id="RU000304"/>
    </source>
</evidence>
<evidence type="ECO:0000256" key="2">
    <source>
        <dbReference type="ARBA" id="ARBA00022840"/>
    </source>
</evidence>
<accession>A0A1B0GLM8</accession>
<keyword evidence="2 3" id="KW-0067">ATP-binding</keyword>
<dbReference type="InterPro" id="IPR017441">
    <property type="entry name" value="Protein_kinase_ATP_BS"/>
</dbReference>
<dbReference type="Gene3D" id="1.10.510.10">
    <property type="entry name" value="Transferase(Phosphotransferase) domain 1"/>
    <property type="match status" value="2"/>
</dbReference>
<keyword evidence="6" id="KW-0418">Kinase</keyword>
<dbReference type="SMART" id="SM00220">
    <property type="entry name" value="S_TKc"/>
    <property type="match status" value="1"/>
</dbReference>
<sequence>MNELKPPHVGRSSQCVDTPERINFLSSNCTAAPRRIDVLGRGGFGIVLKATYRGKCVAVKVVQMKHEYCCRSLEKEKNILCAKHPNIIRIFKVVTDTTHGLVIMERISGENLHVILNVIHLSTVHGIEILSQVASGLIYCHRQGVTHGDLKPQNIMITLTEKNRRYVAKLCDFGCSSRAEENPKREMCRGTIRYMAPEALNGAPLTPKVDIFAFGVIMWQIMSRKIPYEDIYSNEIIAYRVVHDGLRPDVCQGEFLKIPEILLNGETFGRSSRCSISPRRIKSDTLLGGNAENSPKEPKGKFPRSLSALLKEAKIENHEEFPQTAKKIVWKKIFKNQKWTEDEEIATKYSSLFRICWHEQPSMRPEANQLLEELKDLARMATQ</sequence>
<keyword evidence="1 3" id="KW-0547">Nucleotide-binding</keyword>
<dbReference type="PROSITE" id="PS00108">
    <property type="entry name" value="PROTEIN_KINASE_ST"/>
    <property type="match status" value="1"/>
</dbReference>
<keyword evidence="6" id="KW-0808">Transferase</keyword>
<dbReference type="PROSITE" id="PS50011">
    <property type="entry name" value="PROTEIN_KINASE_DOM"/>
    <property type="match status" value="1"/>
</dbReference>
<dbReference type="PANTHER" id="PTHR44329">
    <property type="entry name" value="SERINE/THREONINE-PROTEIN KINASE TNNI3K-RELATED"/>
    <property type="match status" value="1"/>
</dbReference>
<evidence type="ECO:0000313" key="8">
    <source>
        <dbReference type="Proteomes" id="UP000092461"/>
    </source>
</evidence>
<dbReference type="Proteomes" id="UP000092461">
    <property type="component" value="Unassembled WGS sequence"/>
</dbReference>
<dbReference type="EMBL" id="AJWK01019415">
    <property type="status" value="NOT_ANNOTATED_CDS"/>
    <property type="molecule type" value="Genomic_DNA"/>
</dbReference>
<reference evidence="7" key="3">
    <citation type="submission" date="2020-05" db="UniProtKB">
        <authorList>
            <consortium name="EnsemblMetazoa"/>
        </authorList>
    </citation>
    <scope>IDENTIFICATION</scope>
    <source>
        <strain evidence="7">Jacobina</strain>
    </source>
</reference>
<name>A0A1B0GLM8_LUTLO</name>
<dbReference type="PIRSF" id="PIRSF000654">
    <property type="entry name" value="Integrin-linked_kinase"/>
    <property type="match status" value="1"/>
</dbReference>
<dbReference type="InterPro" id="IPR011009">
    <property type="entry name" value="Kinase-like_dom_sf"/>
</dbReference>
<dbReference type="VEuPathDB" id="VectorBase:LLONM1_008238"/>
<protein>
    <submittedName>
        <fullName evidence="6">Putative proto-oncoprotein serine/threonine-protein kinase mos bactrocera oleae</fullName>
    </submittedName>
</protein>
<dbReference type="SUPFAM" id="SSF56112">
    <property type="entry name" value="Protein kinase-like (PK-like)"/>
    <property type="match status" value="1"/>
</dbReference>
<feature type="domain" description="Protein kinase" evidence="5">
    <location>
        <begin position="33"/>
        <end position="377"/>
    </location>
</feature>
<dbReference type="InterPro" id="IPR051681">
    <property type="entry name" value="Ser/Thr_Kinases-Pseudokinases"/>
</dbReference>